<proteinExistence type="predicted"/>
<reference evidence="7 8" key="1">
    <citation type="submission" date="2019-06" db="EMBL/GenBank/DDBJ databases">
        <title>Taxogenomics and systematics of the genus Pantoea.</title>
        <authorList>
            <person name="Tambong J.T."/>
        </authorList>
    </citation>
    <scope>NUCLEOTIDE SEQUENCE [LARGE SCALE GENOMIC DNA]</scope>
    <source>
        <strain evidence="7 8">LMG 24200</strain>
    </source>
</reference>
<dbReference type="GO" id="GO:0012505">
    <property type="term" value="C:endomembrane system"/>
    <property type="evidence" value="ECO:0007669"/>
    <property type="project" value="UniProtKB-SubCell"/>
</dbReference>
<dbReference type="InterPro" id="IPR010652">
    <property type="entry name" value="DUF1232"/>
</dbReference>
<dbReference type="RefSeq" id="WP_128084752.1">
    <property type="nucleotide sequence ID" value="NZ_MIPO01000021.1"/>
</dbReference>
<evidence type="ECO:0000256" key="1">
    <source>
        <dbReference type="ARBA" id="ARBA00004127"/>
    </source>
</evidence>
<keyword evidence="4 5" id="KW-0472">Membrane</keyword>
<feature type="domain" description="DUF1232" evidence="6">
    <location>
        <begin position="37"/>
        <end position="71"/>
    </location>
</feature>
<keyword evidence="3 5" id="KW-1133">Transmembrane helix</keyword>
<dbReference type="EMBL" id="VHJA01000055">
    <property type="protein sequence ID" value="TPV41578.1"/>
    <property type="molecule type" value="Genomic_DNA"/>
</dbReference>
<keyword evidence="8" id="KW-1185">Reference proteome</keyword>
<evidence type="ECO:0000256" key="2">
    <source>
        <dbReference type="ARBA" id="ARBA00022692"/>
    </source>
</evidence>
<feature type="transmembrane region" description="Helical" evidence="5">
    <location>
        <begin position="100"/>
        <end position="121"/>
    </location>
</feature>
<evidence type="ECO:0000256" key="5">
    <source>
        <dbReference type="SAM" id="Phobius"/>
    </source>
</evidence>
<comment type="caution">
    <text evidence="7">The sequence shown here is derived from an EMBL/GenBank/DDBJ whole genome shotgun (WGS) entry which is preliminary data.</text>
</comment>
<evidence type="ECO:0000256" key="3">
    <source>
        <dbReference type="ARBA" id="ARBA00022989"/>
    </source>
</evidence>
<dbReference type="OrthoDB" id="9804184at2"/>
<evidence type="ECO:0000256" key="4">
    <source>
        <dbReference type="ARBA" id="ARBA00023136"/>
    </source>
</evidence>
<dbReference type="AlphaFoldDB" id="A0A506Q8C0"/>
<comment type="subcellular location">
    <subcellularLocation>
        <location evidence="1">Endomembrane system</location>
        <topology evidence="1">Multi-pass membrane protein</topology>
    </subcellularLocation>
</comment>
<evidence type="ECO:0000313" key="7">
    <source>
        <dbReference type="EMBL" id="TPV41578.1"/>
    </source>
</evidence>
<gene>
    <name evidence="7" type="ORF">FJW01_10715</name>
</gene>
<accession>A0A506Q8C0</accession>
<evidence type="ECO:0000259" key="6">
    <source>
        <dbReference type="Pfam" id="PF06803"/>
    </source>
</evidence>
<dbReference type="Proteomes" id="UP000317747">
    <property type="component" value="Unassembled WGS sequence"/>
</dbReference>
<organism evidence="7 8">
    <name type="scientific">Pantoea deleyi</name>
    <dbReference type="NCBI Taxonomy" id="470932"/>
    <lineage>
        <taxon>Bacteria</taxon>
        <taxon>Pseudomonadati</taxon>
        <taxon>Pseudomonadota</taxon>
        <taxon>Gammaproteobacteria</taxon>
        <taxon>Enterobacterales</taxon>
        <taxon>Erwiniaceae</taxon>
        <taxon>Pantoea</taxon>
    </lineage>
</organism>
<keyword evidence="2 5" id="KW-0812">Transmembrane</keyword>
<name>A0A506Q8C0_9GAMM</name>
<dbReference type="Pfam" id="PF06803">
    <property type="entry name" value="DUF1232"/>
    <property type="match status" value="1"/>
</dbReference>
<evidence type="ECO:0000313" key="8">
    <source>
        <dbReference type="Proteomes" id="UP000317747"/>
    </source>
</evidence>
<protein>
    <submittedName>
        <fullName evidence="7">DUF1232 domain-containing protein</fullName>
    </submittedName>
</protein>
<sequence length="159" mass="17427">MLRKFVANARAWARNIKRDVHTVWLAAREPRNPRCVKGLAMLVAAYAVSPGDLIPDFIPVIGLPDDLIPVPLRIMMVVHLVPEKVMRGHRKTVAQVTRHPISRITAGILILLWGLCATLLVRARLSCDPACTPSLSLTARAGTPYSPTSVICFFSVSAL</sequence>